<evidence type="ECO:0000313" key="2">
    <source>
        <dbReference type="EMBL" id="XDO96771.1"/>
    </source>
</evidence>
<reference evidence="2" key="1">
    <citation type="submission" date="2024-06" db="EMBL/GenBank/DDBJ databases">
        <title>Caulobacter inopinatus, sp. nov.</title>
        <authorList>
            <person name="Donachie S.P."/>
        </authorList>
    </citation>
    <scope>NUCLEOTIDE SEQUENCE</scope>
    <source>
        <strain evidence="2">73W</strain>
    </source>
</reference>
<proteinExistence type="predicted"/>
<protein>
    <submittedName>
        <fullName evidence="2">Uncharacterized protein</fullName>
    </submittedName>
</protein>
<dbReference type="AlphaFoldDB" id="A0AB39KU38"/>
<feature type="region of interest" description="Disordered" evidence="1">
    <location>
        <begin position="20"/>
        <end position="56"/>
    </location>
</feature>
<organism evidence="2">
    <name type="scientific">Caulobacter sp. 73W</name>
    <dbReference type="NCBI Taxonomy" id="3161137"/>
    <lineage>
        <taxon>Bacteria</taxon>
        <taxon>Pseudomonadati</taxon>
        <taxon>Pseudomonadota</taxon>
        <taxon>Alphaproteobacteria</taxon>
        <taxon>Caulobacterales</taxon>
        <taxon>Caulobacteraceae</taxon>
        <taxon>Caulobacter</taxon>
    </lineage>
</organism>
<dbReference type="EMBL" id="CP158375">
    <property type="protein sequence ID" value="XDO96771.1"/>
    <property type="molecule type" value="Genomic_DNA"/>
</dbReference>
<evidence type="ECO:0000256" key="1">
    <source>
        <dbReference type="SAM" id="MobiDB-lite"/>
    </source>
</evidence>
<dbReference type="RefSeq" id="WP_369059611.1">
    <property type="nucleotide sequence ID" value="NZ_CP158375.1"/>
</dbReference>
<name>A0AB39KU38_9CAUL</name>
<gene>
    <name evidence="2" type="ORF">ABOZ73_18725</name>
</gene>
<sequence>MSEDAKTPAEKMAALVAAKKQRLEVGEGHTSGRAQRKAEQLASARSASKSKPWMSR</sequence>
<accession>A0AB39KU38</accession>